<gene>
    <name evidence="6" type="ORF">Voc01_083750</name>
</gene>
<protein>
    <submittedName>
        <fullName evidence="6">Lectin</fullName>
    </submittedName>
</protein>
<feature type="chain" id="PRO_5038710638" evidence="3">
    <location>
        <begin position="23"/>
        <end position="646"/>
    </location>
</feature>
<dbReference type="SMART" id="SM00060">
    <property type="entry name" value="FN3"/>
    <property type="match status" value="1"/>
</dbReference>
<name>A0A8J4A281_9ACTN</name>
<evidence type="ECO:0000259" key="5">
    <source>
        <dbReference type="PROSITE" id="PS50853"/>
    </source>
</evidence>
<keyword evidence="1" id="KW-0326">Glycosidase</keyword>
<dbReference type="GO" id="GO:0016798">
    <property type="term" value="F:hydrolase activity, acting on glycosyl bonds"/>
    <property type="evidence" value="ECO:0007669"/>
    <property type="project" value="UniProtKB-KW"/>
</dbReference>
<dbReference type="InterPro" id="IPR003961">
    <property type="entry name" value="FN3_dom"/>
</dbReference>
<dbReference type="GO" id="GO:0000272">
    <property type="term" value="P:polysaccharide catabolic process"/>
    <property type="evidence" value="ECO:0007669"/>
    <property type="project" value="UniProtKB-KW"/>
</dbReference>
<dbReference type="PROSITE" id="PS50022">
    <property type="entry name" value="FA58C_3"/>
    <property type="match status" value="1"/>
</dbReference>
<dbReference type="InterPro" id="IPR000421">
    <property type="entry name" value="FA58C"/>
</dbReference>
<evidence type="ECO:0000259" key="4">
    <source>
        <dbReference type="PROSITE" id="PS50022"/>
    </source>
</evidence>
<reference evidence="6" key="1">
    <citation type="submission" date="2021-01" db="EMBL/GenBank/DDBJ databases">
        <title>Whole genome shotgun sequence of Virgisporangium ochraceum NBRC 16418.</title>
        <authorList>
            <person name="Komaki H."/>
            <person name="Tamura T."/>
        </authorList>
    </citation>
    <scope>NUCLEOTIDE SEQUENCE</scope>
    <source>
        <strain evidence="6">NBRC 16418</strain>
    </source>
</reference>
<evidence type="ECO:0000313" key="6">
    <source>
        <dbReference type="EMBL" id="GIJ73458.1"/>
    </source>
</evidence>
<evidence type="ECO:0000256" key="1">
    <source>
        <dbReference type="ARBA" id="ARBA00023295"/>
    </source>
</evidence>
<keyword evidence="3" id="KW-0732">Signal</keyword>
<keyword evidence="2" id="KW-0119">Carbohydrate metabolism</keyword>
<dbReference type="RefSeq" id="WP_203933282.1">
    <property type="nucleotide sequence ID" value="NZ_BOPH01000115.1"/>
</dbReference>
<dbReference type="SUPFAM" id="SSF49785">
    <property type="entry name" value="Galactose-binding domain-like"/>
    <property type="match status" value="1"/>
</dbReference>
<organism evidence="6 7">
    <name type="scientific">Virgisporangium ochraceum</name>
    <dbReference type="NCBI Taxonomy" id="65505"/>
    <lineage>
        <taxon>Bacteria</taxon>
        <taxon>Bacillati</taxon>
        <taxon>Actinomycetota</taxon>
        <taxon>Actinomycetes</taxon>
        <taxon>Micromonosporales</taxon>
        <taxon>Micromonosporaceae</taxon>
        <taxon>Virgisporangium</taxon>
    </lineage>
</organism>
<evidence type="ECO:0000256" key="3">
    <source>
        <dbReference type="SAM" id="SignalP"/>
    </source>
</evidence>
<dbReference type="InterPro" id="IPR013783">
    <property type="entry name" value="Ig-like_fold"/>
</dbReference>
<keyword evidence="7" id="KW-1185">Reference proteome</keyword>
<comment type="caution">
    <text evidence="6">The sequence shown here is derived from an EMBL/GenBank/DDBJ whole genome shotgun (WGS) entry which is preliminary data.</text>
</comment>
<accession>A0A8J4A281</accession>
<dbReference type="InterPro" id="IPR006311">
    <property type="entry name" value="TAT_signal"/>
</dbReference>
<dbReference type="EMBL" id="BOPH01000115">
    <property type="protein sequence ID" value="GIJ73458.1"/>
    <property type="molecule type" value="Genomic_DNA"/>
</dbReference>
<dbReference type="AlphaFoldDB" id="A0A8J4A281"/>
<evidence type="ECO:0000313" key="7">
    <source>
        <dbReference type="Proteomes" id="UP000635606"/>
    </source>
</evidence>
<dbReference type="Gene3D" id="2.60.40.10">
    <property type="entry name" value="Immunoglobulins"/>
    <property type="match status" value="1"/>
</dbReference>
<dbReference type="Pfam" id="PF00754">
    <property type="entry name" value="F5_F8_type_C"/>
    <property type="match status" value="1"/>
</dbReference>
<dbReference type="PANTHER" id="PTHR45713:SF6">
    <property type="entry name" value="F5_8 TYPE C DOMAIN-CONTAINING PROTEIN"/>
    <property type="match status" value="1"/>
</dbReference>
<dbReference type="PROSITE" id="PS50853">
    <property type="entry name" value="FN3"/>
    <property type="match status" value="1"/>
</dbReference>
<dbReference type="Proteomes" id="UP000635606">
    <property type="component" value="Unassembled WGS sequence"/>
</dbReference>
<keyword evidence="1" id="KW-0378">Hydrolase</keyword>
<dbReference type="SMART" id="SM00231">
    <property type="entry name" value="FA58C"/>
    <property type="match status" value="1"/>
</dbReference>
<dbReference type="InterPro" id="IPR051941">
    <property type="entry name" value="BG_Antigen-Binding_Lectin"/>
</dbReference>
<keyword evidence="2" id="KW-0624">Polysaccharide degradation</keyword>
<feature type="domain" description="Fibronectin type-III" evidence="5">
    <location>
        <begin position="420"/>
        <end position="509"/>
    </location>
</feature>
<dbReference type="CDD" id="cd00063">
    <property type="entry name" value="FN3"/>
    <property type="match status" value="1"/>
</dbReference>
<proteinExistence type="predicted"/>
<dbReference type="InterPro" id="IPR008979">
    <property type="entry name" value="Galactose-bd-like_sf"/>
</dbReference>
<sequence length="646" mass="69096">MGVSRRSVMSTAATAATGAVVAALPQSAARAVSPPGDVVGKVTVGYQGWFACVGDGAPINGWWHYSPDWSRPPAPGACSITCWPDMRDFTSGYRSGFANLGNGQPATLFSSHDQQTVDTHFRWMQQNGCDTAALQRFNPNGSEGPTRDAVTAMVRRAAEATGRKFYIMYDVTNWTNMQSETKADWTSKMSAYTSSPAYARQNGMPVVCVWGFGFDDPGRPFAPAACLDVVTWFRQQGCYVIGGVPTHWRLGTDDSRPGFLDVYHAFHMVSPWMVGRIVDIGGADWFHQNRVLPDLADLTPRGIDYQPCVIPGDLALGHRRHGDLMWRQFYNHTRAGVQSVYISMFDEFNEGNQIAKTAESAAFQPTNSGMRALDEDGTPCSADYYLRLTDDGGRMLKGRVALTATRFTPTFPGDSVPPTVPGNLRVTGTTDTTVTLAWNGSTDDTAVAGYRVSRVTGTTSTAVGTTQTLAFTVTGLASGTAHTFSVAAFDAAGNASAGSNQVTATTVAGNLAQGRPTAESSHTQHYGSGNAVDGNSGTYWESANHAFPQWLQVDLGSTVDTRRIVLTLPPLPAWATRTQTLSVGGSTNGSSFATVLGPAGYTFDPATGNTVTITFPATAARYLRLTFTGNTGWPAGQVSELRVYTA</sequence>
<dbReference type="Pfam" id="PF00041">
    <property type="entry name" value="fn3"/>
    <property type="match status" value="1"/>
</dbReference>
<dbReference type="CDD" id="cd11576">
    <property type="entry name" value="GH99_GH71_like_2"/>
    <property type="match status" value="1"/>
</dbReference>
<dbReference type="PANTHER" id="PTHR45713">
    <property type="entry name" value="FTP DOMAIN-CONTAINING PROTEIN"/>
    <property type="match status" value="1"/>
</dbReference>
<dbReference type="Gene3D" id="2.60.120.260">
    <property type="entry name" value="Galactose-binding domain-like"/>
    <property type="match status" value="1"/>
</dbReference>
<evidence type="ECO:0000256" key="2">
    <source>
        <dbReference type="ARBA" id="ARBA00023326"/>
    </source>
</evidence>
<dbReference type="InterPro" id="IPR036116">
    <property type="entry name" value="FN3_sf"/>
</dbReference>
<feature type="domain" description="F5/8 type C" evidence="4">
    <location>
        <begin position="499"/>
        <end position="646"/>
    </location>
</feature>
<feature type="signal peptide" evidence="3">
    <location>
        <begin position="1"/>
        <end position="22"/>
    </location>
</feature>
<dbReference type="SUPFAM" id="SSF49265">
    <property type="entry name" value="Fibronectin type III"/>
    <property type="match status" value="1"/>
</dbReference>
<dbReference type="Gene3D" id="3.20.20.80">
    <property type="entry name" value="Glycosidases"/>
    <property type="match status" value="1"/>
</dbReference>
<dbReference type="PROSITE" id="PS51318">
    <property type="entry name" value="TAT"/>
    <property type="match status" value="1"/>
</dbReference>